<feature type="transmembrane region" description="Helical" evidence="1">
    <location>
        <begin position="30"/>
        <end position="48"/>
    </location>
</feature>
<accession>A0A931MVZ3</accession>
<dbReference type="RefSeq" id="WP_197318222.1">
    <property type="nucleotide sequence ID" value="NZ_JADZSC010000004.1"/>
</dbReference>
<feature type="transmembrane region" description="Helical" evidence="1">
    <location>
        <begin position="158"/>
        <end position="179"/>
    </location>
</feature>
<keyword evidence="1" id="KW-0472">Membrane</keyword>
<dbReference type="EMBL" id="JADZSC010000004">
    <property type="protein sequence ID" value="MBH0231583.1"/>
    <property type="molecule type" value="Genomic_DNA"/>
</dbReference>
<evidence type="ECO:0000313" key="2">
    <source>
        <dbReference type="EMBL" id="MBH0231583.1"/>
    </source>
</evidence>
<dbReference type="AlphaFoldDB" id="A0A931MVZ3"/>
<gene>
    <name evidence="2" type="ORF">H0267_15340</name>
</gene>
<keyword evidence="1" id="KW-0812">Transmembrane</keyword>
<comment type="caution">
    <text evidence="2">The sequence shown here is derived from an EMBL/GenBank/DDBJ whole genome shotgun (WGS) entry which is preliminary data.</text>
</comment>
<proteinExistence type="predicted"/>
<feature type="transmembrane region" description="Helical" evidence="1">
    <location>
        <begin position="114"/>
        <end position="138"/>
    </location>
</feature>
<keyword evidence="3" id="KW-1185">Reference proteome</keyword>
<evidence type="ECO:0000313" key="3">
    <source>
        <dbReference type="Proteomes" id="UP000614490"/>
    </source>
</evidence>
<dbReference type="Proteomes" id="UP000614490">
    <property type="component" value="Unassembled WGS sequence"/>
</dbReference>
<name>A0A931MVZ3_9BACI</name>
<protein>
    <recommendedName>
        <fullName evidence="4">Yip1 domain-containing protein</fullName>
    </recommendedName>
</protein>
<evidence type="ECO:0008006" key="4">
    <source>
        <dbReference type="Google" id="ProtNLM"/>
    </source>
</evidence>
<feature type="transmembrane region" description="Helical" evidence="1">
    <location>
        <begin position="191"/>
        <end position="214"/>
    </location>
</feature>
<feature type="transmembrane region" description="Helical" evidence="1">
    <location>
        <begin position="83"/>
        <end position="102"/>
    </location>
</feature>
<keyword evidence="1" id="KW-1133">Transmembrane helix</keyword>
<reference evidence="2 3" key="1">
    <citation type="journal article" date="2005" name="Int. J. Syst. Evol. Microbiol.">
        <title>Halobacillus yeomjeoni sp. nov., isolated from a marine solar saltern in Korea.</title>
        <authorList>
            <person name="Yoon J.H."/>
            <person name="Kang S.J."/>
            <person name="Lee C.H."/>
            <person name="Oh H.W."/>
            <person name="Oh T.K."/>
        </authorList>
    </citation>
    <scope>NUCLEOTIDE SEQUENCE [LARGE SCALE GENOMIC DNA]</scope>
    <source>
        <strain evidence="2 3">KCTC 3957</strain>
    </source>
</reference>
<organism evidence="2 3">
    <name type="scientific">Halobacillus yeomjeoni</name>
    <dbReference type="NCBI Taxonomy" id="311194"/>
    <lineage>
        <taxon>Bacteria</taxon>
        <taxon>Bacillati</taxon>
        <taxon>Bacillota</taxon>
        <taxon>Bacilli</taxon>
        <taxon>Bacillales</taxon>
        <taxon>Bacillaceae</taxon>
        <taxon>Halobacillus</taxon>
    </lineage>
</organism>
<evidence type="ECO:0000256" key="1">
    <source>
        <dbReference type="SAM" id="Phobius"/>
    </source>
</evidence>
<sequence>MTYTVNLIKLFTRRDDHLFKLNEAERLKNVWNLLFLLLFLTIFTYVWTSWLGLGSEAVSQGMAGWNRLEYETSKAWFVMGRTLFSLCLFVFILFISSFYFWLFNDVSYKKLMIVQMNVLLILLIERMTWIPLMVYAGIDWYVSPFSFGVITSLLTDQYWIIYFFGAISLFQLYIIYYQIKCLSWLSSTKKVWIWTGVLIWHILLWAGTAAVSYYDLFLIQIIEKA</sequence>